<proteinExistence type="predicted"/>
<reference evidence="1 2" key="1">
    <citation type="journal article" date="2012" name="J. Bacteriol.">
        <title>Draft Genome Sequence of Vibrio fischeri SR5, a Strain Isolated from the Light Organ of the Mediterranean Squid Sepiola robusta.</title>
        <authorList>
            <person name="Gyllborg M.C."/>
            <person name="Sahl J.W."/>
            <person name="Cronin D.C.III."/>
            <person name="Rasko D.A."/>
            <person name="Mandel M.J."/>
        </authorList>
    </citation>
    <scope>NUCLEOTIDE SEQUENCE [LARGE SCALE GENOMIC DNA]</scope>
    <source>
        <strain evidence="1 2">SR5</strain>
    </source>
</reference>
<organism evidence="1 2">
    <name type="scientific">Aliivibrio fischeri SR5</name>
    <dbReference type="NCBI Taxonomy" id="1088719"/>
    <lineage>
        <taxon>Bacteria</taxon>
        <taxon>Pseudomonadati</taxon>
        <taxon>Pseudomonadota</taxon>
        <taxon>Gammaproteobacteria</taxon>
        <taxon>Vibrionales</taxon>
        <taxon>Vibrionaceae</taxon>
        <taxon>Aliivibrio</taxon>
    </lineage>
</organism>
<dbReference type="AlphaFoldDB" id="A0AAV3EMG1"/>
<dbReference type="RefSeq" id="WP_005422919.1">
    <property type="nucleotide sequence ID" value="NZ_CM001401.1"/>
</dbReference>
<dbReference type="Proteomes" id="UP000004521">
    <property type="component" value="Chromosome II"/>
</dbReference>
<accession>A0AAV3EMG1</accession>
<evidence type="ECO:0000313" key="1">
    <source>
        <dbReference type="EMBL" id="EHN68041.1"/>
    </source>
</evidence>
<name>A0AAV3EMG1_ALIFS</name>
<evidence type="ECO:0000313" key="2">
    <source>
        <dbReference type="Proteomes" id="UP000004521"/>
    </source>
</evidence>
<gene>
    <name evidence="1" type="ORF">VFSR5_A0622</name>
</gene>
<protein>
    <submittedName>
        <fullName evidence="1">Uncharacterized protein</fullName>
    </submittedName>
</protein>
<dbReference type="EMBL" id="AHIH01000013">
    <property type="protein sequence ID" value="EHN68041.1"/>
    <property type="molecule type" value="Genomic_DNA"/>
</dbReference>
<sequence>MSAEVFASVSPTNNQKIKKDIDKVLKTNSAIKYAFFMSPGYEVGRQEKHERDGVIVWSLGCIDAL</sequence>
<comment type="caution">
    <text evidence="1">The sequence shown here is derived from an EMBL/GenBank/DDBJ whole genome shotgun (WGS) entry which is preliminary data.</text>
</comment>